<gene>
    <name evidence="4" type="ORF">B6N60_00663</name>
</gene>
<dbReference type="KEGG" id="rsin:B6N60_00663"/>
<dbReference type="InterPro" id="IPR002589">
    <property type="entry name" value="Macro_dom"/>
</dbReference>
<dbReference type="RefSeq" id="WP_190601140.1">
    <property type="nucleotide sequence ID" value="NZ_CP021056.1"/>
</dbReference>
<dbReference type="PROSITE" id="PS50894">
    <property type="entry name" value="HPT"/>
    <property type="match status" value="1"/>
</dbReference>
<dbReference type="Gene3D" id="3.40.220.10">
    <property type="entry name" value="Leucine Aminopeptidase, subunit E, domain 1"/>
    <property type="match status" value="1"/>
</dbReference>
<dbReference type="SUPFAM" id="SSF47226">
    <property type="entry name" value="Histidine-containing phosphotransfer domain, HPT domain"/>
    <property type="match status" value="1"/>
</dbReference>
<dbReference type="Gene3D" id="1.20.120.160">
    <property type="entry name" value="HPT domain"/>
    <property type="match status" value="1"/>
</dbReference>
<sequence>MQSDIIPAIKLYFFQEAQKNLNTIYEGILNIQDTIDHSCQLNTLFRATFSLKGGASMLGYTQILKIIYRLEQCFGLLRYPIQADEAIQLLFLDVYHIIQNLILQIQTPEGLNAEKALNLALKIDPIFTILNSHLLFLIEKSNYKAKIVDIEASQNWKYDIPLKLILVDTQAFLCRTFEDYFTGLPNVEIINGSFEELPFFDCIVTAASSVATINDIDSRIVQFFGEDVINLLQQRIQQEYLGEQPIGTSLIVETNHALHPFLAHTPTLRMQIARAGRDHVYQGMWSTLLAIRKHNQKHSHCLQKQINIVAIPGLGTAVGRVSIDEVARQMSMAYQNFLYSSLSSHYHLSSCLLVD</sequence>
<dbReference type="AlphaFoldDB" id="A0A975T4K7"/>
<evidence type="ECO:0000256" key="1">
    <source>
        <dbReference type="PROSITE-ProRule" id="PRU00110"/>
    </source>
</evidence>
<dbReference type="SUPFAM" id="SSF52949">
    <property type="entry name" value="Macro domain-like"/>
    <property type="match status" value="1"/>
</dbReference>
<evidence type="ECO:0000313" key="5">
    <source>
        <dbReference type="Proteomes" id="UP000683511"/>
    </source>
</evidence>
<dbReference type="InterPro" id="IPR036641">
    <property type="entry name" value="HPT_dom_sf"/>
</dbReference>
<dbReference type="CDD" id="cd00088">
    <property type="entry name" value="HPT"/>
    <property type="match status" value="1"/>
</dbReference>
<evidence type="ECO:0000313" key="4">
    <source>
        <dbReference type="EMBL" id="QXE21985.1"/>
    </source>
</evidence>
<dbReference type="InterPro" id="IPR043472">
    <property type="entry name" value="Macro_dom-like"/>
</dbReference>
<dbReference type="Pfam" id="PF01627">
    <property type="entry name" value="Hpt"/>
    <property type="match status" value="1"/>
</dbReference>
<dbReference type="EMBL" id="CP021056">
    <property type="protein sequence ID" value="QXE21985.1"/>
    <property type="molecule type" value="Genomic_DNA"/>
</dbReference>
<evidence type="ECO:0000259" key="2">
    <source>
        <dbReference type="PROSITE" id="PS50894"/>
    </source>
</evidence>
<keyword evidence="5" id="KW-1185">Reference proteome</keyword>
<reference evidence="4" key="1">
    <citation type="submission" date="2017-04" db="EMBL/GenBank/DDBJ databases">
        <title>Genome deletions in a multicellular cyanobacterial endosymbiont for morphological adaptation in marine diatoms.</title>
        <authorList>
            <person name="Wang Y."/>
            <person name="Gao H."/>
            <person name="Li R."/>
            <person name="Xu X."/>
        </authorList>
    </citation>
    <scope>NUCLEOTIDE SEQUENCE</scope>
    <source>
        <strain evidence="4">FACHB 800</strain>
    </source>
</reference>
<proteinExistence type="predicted"/>
<dbReference type="InterPro" id="IPR008207">
    <property type="entry name" value="Sig_transdc_His_kin_Hpt_dom"/>
</dbReference>
<dbReference type="Pfam" id="PF01661">
    <property type="entry name" value="Macro"/>
    <property type="match status" value="1"/>
</dbReference>
<dbReference type="SMART" id="SM00073">
    <property type="entry name" value="HPT"/>
    <property type="match status" value="1"/>
</dbReference>
<name>A0A975T4K7_9NOST</name>
<comment type="caution">
    <text evidence="1">Lacks conserved residue(s) required for the propagation of feature annotation.</text>
</comment>
<feature type="domain" description="HPt" evidence="2">
    <location>
        <begin position="2"/>
        <end position="105"/>
    </location>
</feature>
<accession>A0A975T4K7</accession>
<dbReference type="PROSITE" id="PS51154">
    <property type="entry name" value="MACRO"/>
    <property type="match status" value="1"/>
</dbReference>
<evidence type="ECO:0000259" key="3">
    <source>
        <dbReference type="PROSITE" id="PS51154"/>
    </source>
</evidence>
<organism evidence="4 5">
    <name type="scientific">Richelia sinica FACHB-800</name>
    <dbReference type="NCBI Taxonomy" id="1357546"/>
    <lineage>
        <taxon>Bacteria</taxon>
        <taxon>Bacillati</taxon>
        <taxon>Cyanobacteriota</taxon>
        <taxon>Cyanophyceae</taxon>
        <taxon>Nostocales</taxon>
        <taxon>Nostocaceae</taxon>
        <taxon>Richelia</taxon>
    </lineage>
</organism>
<dbReference type="Proteomes" id="UP000683511">
    <property type="component" value="Chromosome"/>
</dbReference>
<protein>
    <submittedName>
        <fullName evidence="4">Appr-1-p processing domain protein</fullName>
    </submittedName>
</protein>
<feature type="domain" description="Macro" evidence="3">
    <location>
        <begin position="174"/>
        <end position="355"/>
    </location>
</feature>
<dbReference type="GO" id="GO:0000160">
    <property type="term" value="P:phosphorelay signal transduction system"/>
    <property type="evidence" value="ECO:0007669"/>
    <property type="project" value="InterPro"/>
</dbReference>